<dbReference type="NCBIfam" id="TIGR00188">
    <property type="entry name" value="rnpA"/>
    <property type="match status" value="1"/>
</dbReference>
<evidence type="ECO:0000313" key="10">
    <source>
        <dbReference type="EMBL" id="RZU41700.1"/>
    </source>
</evidence>
<feature type="region of interest" description="Disordered" evidence="9">
    <location>
        <begin position="114"/>
        <end position="146"/>
    </location>
</feature>
<organism evidence="10 11">
    <name type="scientific">Edaphobacter modestus</name>
    <dbReference type="NCBI Taxonomy" id="388466"/>
    <lineage>
        <taxon>Bacteria</taxon>
        <taxon>Pseudomonadati</taxon>
        <taxon>Acidobacteriota</taxon>
        <taxon>Terriglobia</taxon>
        <taxon>Terriglobales</taxon>
        <taxon>Acidobacteriaceae</taxon>
        <taxon>Edaphobacter</taxon>
    </lineage>
</organism>
<keyword evidence="11" id="KW-1185">Reference proteome</keyword>
<keyword evidence="2 7" id="KW-0819">tRNA processing</keyword>
<dbReference type="GO" id="GO:0004526">
    <property type="term" value="F:ribonuclease P activity"/>
    <property type="evidence" value="ECO:0007669"/>
    <property type="project" value="UniProtKB-UniRule"/>
</dbReference>
<dbReference type="InterPro" id="IPR020539">
    <property type="entry name" value="RNase_P_CS"/>
</dbReference>
<dbReference type="GO" id="GO:0042781">
    <property type="term" value="F:3'-tRNA processing endoribonuclease activity"/>
    <property type="evidence" value="ECO:0007669"/>
    <property type="project" value="TreeGrafter"/>
</dbReference>
<feature type="compositionally biased region" description="Polar residues" evidence="9">
    <location>
        <begin position="130"/>
        <end position="140"/>
    </location>
</feature>
<comment type="similarity">
    <text evidence="7">Belongs to the RnpA family.</text>
</comment>
<evidence type="ECO:0000256" key="3">
    <source>
        <dbReference type="ARBA" id="ARBA00022722"/>
    </source>
</evidence>
<evidence type="ECO:0000256" key="2">
    <source>
        <dbReference type="ARBA" id="ARBA00022694"/>
    </source>
</evidence>
<dbReference type="GO" id="GO:0001682">
    <property type="term" value="P:tRNA 5'-leader removal"/>
    <property type="evidence" value="ECO:0007669"/>
    <property type="project" value="UniProtKB-UniRule"/>
</dbReference>
<evidence type="ECO:0000256" key="7">
    <source>
        <dbReference type="HAMAP-Rule" id="MF_00227"/>
    </source>
</evidence>
<dbReference type="EC" id="3.1.26.5" evidence="7 8"/>
<name>A0A4Q7YVJ9_9BACT</name>
<dbReference type="InterPro" id="IPR000100">
    <property type="entry name" value="RNase_P"/>
</dbReference>
<dbReference type="Proteomes" id="UP000292958">
    <property type="component" value="Unassembled WGS sequence"/>
</dbReference>
<dbReference type="SUPFAM" id="SSF54211">
    <property type="entry name" value="Ribosomal protein S5 domain 2-like"/>
    <property type="match status" value="1"/>
</dbReference>
<dbReference type="PANTHER" id="PTHR33992:SF1">
    <property type="entry name" value="RIBONUCLEASE P PROTEIN COMPONENT"/>
    <property type="match status" value="1"/>
</dbReference>
<dbReference type="PANTHER" id="PTHR33992">
    <property type="entry name" value="RIBONUCLEASE P PROTEIN COMPONENT"/>
    <property type="match status" value="1"/>
</dbReference>
<comment type="function">
    <text evidence="1 7">RNaseP catalyzes the removal of the 5'-leader sequence from pre-tRNA to produce the mature 5'-terminus. It can also cleave other RNA substrates such as 4.5S RNA. The protein component plays an auxiliary but essential role in vivo by binding to the 5'-leader sequence and broadening the substrate specificity of the ribozyme.</text>
</comment>
<evidence type="ECO:0000256" key="9">
    <source>
        <dbReference type="SAM" id="MobiDB-lite"/>
    </source>
</evidence>
<evidence type="ECO:0000256" key="4">
    <source>
        <dbReference type="ARBA" id="ARBA00022759"/>
    </source>
</evidence>
<keyword evidence="3 7" id="KW-0540">Nuclease</keyword>
<evidence type="ECO:0000256" key="1">
    <source>
        <dbReference type="ARBA" id="ARBA00002663"/>
    </source>
</evidence>
<dbReference type="InterPro" id="IPR014721">
    <property type="entry name" value="Ribsml_uS5_D2-typ_fold_subgr"/>
</dbReference>
<evidence type="ECO:0000313" key="11">
    <source>
        <dbReference type="Proteomes" id="UP000292958"/>
    </source>
</evidence>
<comment type="catalytic activity">
    <reaction evidence="7">
        <text>Endonucleolytic cleavage of RNA, removing 5'-extranucleotides from tRNA precursor.</text>
        <dbReference type="EC" id="3.1.26.5"/>
    </reaction>
</comment>
<dbReference type="GO" id="GO:0030677">
    <property type="term" value="C:ribonuclease P complex"/>
    <property type="evidence" value="ECO:0007669"/>
    <property type="project" value="TreeGrafter"/>
</dbReference>
<evidence type="ECO:0000256" key="5">
    <source>
        <dbReference type="ARBA" id="ARBA00022801"/>
    </source>
</evidence>
<evidence type="ECO:0000256" key="6">
    <source>
        <dbReference type="ARBA" id="ARBA00022884"/>
    </source>
</evidence>
<evidence type="ECO:0000256" key="8">
    <source>
        <dbReference type="NCBIfam" id="TIGR00188"/>
    </source>
</evidence>
<dbReference type="GO" id="GO:0000049">
    <property type="term" value="F:tRNA binding"/>
    <property type="evidence" value="ECO:0007669"/>
    <property type="project" value="UniProtKB-UniRule"/>
</dbReference>
<keyword evidence="5 7" id="KW-0378">Hydrolase</keyword>
<dbReference type="PROSITE" id="PS00648">
    <property type="entry name" value="RIBONUCLEASE_P"/>
    <property type="match status" value="1"/>
</dbReference>
<comment type="caution">
    <text evidence="10">The sequence shown here is derived from an EMBL/GenBank/DDBJ whole genome shotgun (WGS) entry which is preliminary data.</text>
</comment>
<dbReference type="Pfam" id="PF00825">
    <property type="entry name" value="Ribonuclease_P"/>
    <property type="match status" value="1"/>
</dbReference>
<keyword evidence="6 7" id="KW-0694">RNA-binding</keyword>
<dbReference type="HAMAP" id="MF_00227">
    <property type="entry name" value="RNase_P"/>
    <property type="match status" value="1"/>
</dbReference>
<comment type="subunit">
    <text evidence="7">Consists of a catalytic RNA component (M1 or rnpB) and a protein subunit.</text>
</comment>
<dbReference type="AlphaFoldDB" id="A0A4Q7YVJ9"/>
<dbReference type="Gene3D" id="3.30.230.10">
    <property type="match status" value="1"/>
</dbReference>
<proteinExistence type="inferred from homology"/>
<dbReference type="EMBL" id="SHKW01000001">
    <property type="protein sequence ID" value="RZU41700.1"/>
    <property type="molecule type" value="Genomic_DNA"/>
</dbReference>
<gene>
    <name evidence="7" type="primary">rnpA</name>
    <name evidence="10" type="ORF">BDD14_3227</name>
</gene>
<reference evidence="10 11" key="1">
    <citation type="submission" date="2019-02" db="EMBL/GenBank/DDBJ databases">
        <title>Genomic Encyclopedia of Archaeal and Bacterial Type Strains, Phase II (KMG-II): from individual species to whole genera.</title>
        <authorList>
            <person name="Goeker M."/>
        </authorList>
    </citation>
    <scope>NUCLEOTIDE SEQUENCE [LARGE SCALE GENOMIC DNA]</scope>
    <source>
        <strain evidence="10 11">DSM 18101</strain>
    </source>
</reference>
<dbReference type="RefSeq" id="WP_130419570.1">
    <property type="nucleotide sequence ID" value="NZ_SHKW01000001.1"/>
</dbReference>
<accession>A0A4Q7YVJ9</accession>
<dbReference type="InterPro" id="IPR020568">
    <property type="entry name" value="Ribosomal_Su5_D2-typ_SF"/>
</dbReference>
<keyword evidence="4 7" id="KW-0255">Endonuclease</keyword>
<protein>
    <recommendedName>
        <fullName evidence="7 8">Ribonuclease P protein component</fullName>
        <shortName evidence="7">RNase P protein</shortName>
        <shortName evidence="7">RNaseP protein</shortName>
        <ecNumber evidence="7 8">3.1.26.5</ecNumber>
    </recommendedName>
    <alternativeName>
        <fullName evidence="7">Protein C5</fullName>
    </alternativeName>
</protein>
<dbReference type="OrthoDB" id="9810867at2"/>
<sequence>MALTFRLRKHADYQRVYQASRKQFSRQMSYFFAPRDPDSSDGAADPRVGLTVGKVMGKAVDRNRIKRRMREAVRRNITALEGPIDVVLHPRRSVLDLEFTVLDREIAQVFRSIRNASQRPATKVPGKPTAANSGEKTISPESPDPR</sequence>